<keyword evidence="3" id="KW-1185">Reference proteome</keyword>
<dbReference type="EMBL" id="JBHTBY010000001">
    <property type="protein sequence ID" value="MFC7319483.1"/>
    <property type="molecule type" value="Genomic_DNA"/>
</dbReference>
<evidence type="ECO:0000313" key="2">
    <source>
        <dbReference type="EMBL" id="MFC7319483.1"/>
    </source>
</evidence>
<organism evidence="2 3">
    <name type="scientific">Halobacillus campisalis</name>
    <dbReference type="NCBI Taxonomy" id="435909"/>
    <lineage>
        <taxon>Bacteria</taxon>
        <taxon>Bacillati</taxon>
        <taxon>Bacillota</taxon>
        <taxon>Bacilli</taxon>
        <taxon>Bacillales</taxon>
        <taxon>Bacillaceae</taxon>
        <taxon>Halobacillus</taxon>
    </lineage>
</organism>
<dbReference type="InterPro" id="IPR036188">
    <property type="entry name" value="FAD/NAD-bd_sf"/>
</dbReference>
<protein>
    <submittedName>
        <fullName evidence="2">NAD(P)/FAD-dependent oxidoreductase</fullName>
    </submittedName>
</protein>
<dbReference type="Proteomes" id="UP001596494">
    <property type="component" value="Unassembled WGS sequence"/>
</dbReference>
<name>A0ABW2JYM4_9BACI</name>
<sequence>MEHHDIIIIGAGLTGITAARRLESEGKRVLLVDKSKSVGGRLATRRVAKGKADHGAQFFTVRSDELQKEAADWLNKGWIKHWFGEDYPRYTSVNGMNGLAKKLAQGLNVRLESRVSHIASDGAKYTVVTEDKEEWECERVLITIPVPQTVELLERSSFSLDDLQSIDFQPTYVGIFQFRNFTMLPSSGHVDKQLPEGVERIVDHYKKGISDDVIVSVYMTAAWSSEHYGEEEVLDKIKEQAGGFFQMEDLVSEQLKKWRYAQAAQTFPHSYHHVSERLLTAGDAFLRQDDASGRTRFESAYLSGLDAAGAFLGS</sequence>
<dbReference type="InterPro" id="IPR002937">
    <property type="entry name" value="Amino_oxidase"/>
</dbReference>
<dbReference type="Pfam" id="PF13450">
    <property type="entry name" value="NAD_binding_8"/>
    <property type="match status" value="1"/>
</dbReference>
<dbReference type="PANTHER" id="PTHR16128:SF5">
    <property type="entry name" value="FAD_NAD(P)-BINDING OXIDOREDUCTASE FAMILY PROTEIN"/>
    <property type="match status" value="1"/>
</dbReference>
<dbReference type="Pfam" id="PF01593">
    <property type="entry name" value="Amino_oxidase"/>
    <property type="match status" value="1"/>
</dbReference>
<reference evidence="3" key="1">
    <citation type="journal article" date="2019" name="Int. J. Syst. Evol. Microbiol.">
        <title>The Global Catalogue of Microorganisms (GCM) 10K type strain sequencing project: providing services to taxonomists for standard genome sequencing and annotation.</title>
        <authorList>
            <consortium name="The Broad Institute Genomics Platform"/>
            <consortium name="The Broad Institute Genome Sequencing Center for Infectious Disease"/>
            <person name="Wu L."/>
            <person name="Ma J."/>
        </authorList>
    </citation>
    <scope>NUCLEOTIDE SEQUENCE [LARGE SCALE GENOMIC DNA]</scope>
    <source>
        <strain evidence="3">CCUG 73951</strain>
    </source>
</reference>
<proteinExistence type="predicted"/>
<dbReference type="Gene3D" id="3.90.660.10">
    <property type="match status" value="1"/>
</dbReference>
<dbReference type="RefSeq" id="WP_289216228.1">
    <property type="nucleotide sequence ID" value="NZ_JAPVRC010000005.1"/>
</dbReference>
<accession>A0ABW2JYM4</accession>
<dbReference type="PANTHER" id="PTHR16128">
    <property type="entry name" value="FAD/NAD(P)-BINDING OXIDOREDUCTASE FAMILY PROTEIN"/>
    <property type="match status" value="1"/>
</dbReference>
<feature type="domain" description="Amine oxidase" evidence="1">
    <location>
        <begin position="78"/>
        <end position="309"/>
    </location>
</feature>
<evidence type="ECO:0000313" key="3">
    <source>
        <dbReference type="Proteomes" id="UP001596494"/>
    </source>
</evidence>
<dbReference type="Gene3D" id="3.50.50.60">
    <property type="entry name" value="FAD/NAD(P)-binding domain"/>
    <property type="match status" value="1"/>
</dbReference>
<gene>
    <name evidence="2" type="ORF">ACFQMN_01120</name>
</gene>
<dbReference type="SUPFAM" id="SSF51905">
    <property type="entry name" value="FAD/NAD(P)-binding domain"/>
    <property type="match status" value="1"/>
</dbReference>
<evidence type="ECO:0000259" key="1">
    <source>
        <dbReference type="Pfam" id="PF01593"/>
    </source>
</evidence>
<comment type="caution">
    <text evidence="2">The sequence shown here is derived from an EMBL/GenBank/DDBJ whole genome shotgun (WGS) entry which is preliminary data.</text>
</comment>